<organism evidence="2 3">
    <name type="scientific">Cucurbita moschata</name>
    <name type="common">Winter crookneck squash</name>
    <name type="synonym">Cucurbita pepo var. moschata</name>
    <dbReference type="NCBI Taxonomy" id="3662"/>
    <lineage>
        <taxon>Eukaryota</taxon>
        <taxon>Viridiplantae</taxon>
        <taxon>Streptophyta</taxon>
        <taxon>Embryophyta</taxon>
        <taxon>Tracheophyta</taxon>
        <taxon>Spermatophyta</taxon>
        <taxon>Magnoliopsida</taxon>
        <taxon>eudicotyledons</taxon>
        <taxon>Gunneridae</taxon>
        <taxon>Pentapetalae</taxon>
        <taxon>rosids</taxon>
        <taxon>fabids</taxon>
        <taxon>Cucurbitales</taxon>
        <taxon>Cucurbitaceae</taxon>
        <taxon>Cucurbiteae</taxon>
        <taxon>Cucurbita</taxon>
    </lineage>
</organism>
<sequence>MHDVFFSSKNSISASISTIFKASSSCFYCNLMALASSNDPHKTILITGVSQGLGRALALELAKRGHIIAGCARNKNKLDSLHTELLQASPCNNLLFNIDVKSSSCVKDMAHTIMKKIGAPDIIVNNAAVYHDHLKMWEVPEQEFDYVIDVNIKGTTNVLRHFLPLMIPKNQGVIVNLSSIYGRTGAALASAYSASKWAIEGLSKSVAKEVPDGMAIVALDPGIINTEMLAFRFGDLASQYQSPEEWALKAAPMILNLTNADNGASLIVDDPGILPG</sequence>
<proteinExistence type="inferred from homology"/>
<gene>
    <name evidence="3" type="primary">LOC111436443</name>
</gene>
<dbReference type="InterPro" id="IPR002347">
    <property type="entry name" value="SDR_fam"/>
</dbReference>
<dbReference type="InterPro" id="IPR053241">
    <property type="entry name" value="NADPH_pterin_aldehyde_rdct"/>
</dbReference>
<dbReference type="GO" id="GO:0016616">
    <property type="term" value="F:oxidoreductase activity, acting on the CH-OH group of donors, NAD or NADP as acceptor"/>
    <property type="evidence" value="ECO:0007669"/>
    <property type="project" value="TreeGrafter"/>
</dbReference>
<evidence type="ECO:0000313" key="2">
    <source>
        <dbReference type="Proteomes" id="UP000504609"/>
    </source>
</evidence>
<reference evidence="3" key="1">
    <citation type="submission" date="2025-08" db="UniProtKB">
        <authorList>
            <consortium name="RefSeq"/>
        </authorList>
    </citation>
    <scope>IDENTIFICATION</scope>
    <source>
        <tissue evidence="3">Young leaves</tissue>
    </source>
</reference>
<dbReference type="Proteomes" id="UP000504609">
    <property type="component" value="Unplaced"/>
</dbReference>
<name>A0A6J1EPP4_CUCMO</name>
<keyword evidence="2" id="KW-1185">Reference proteome</keyword>
<dbReference type="PANTHER" id="PTHR45267:SF2">
    <property type="entry name" value="NADPH-DEPENDENT PTERIN ALDEHYDE REDUCTASE"/>
    <property type="match status" value="1"/>
</dbReference>
<dbReference type="SUPFAM" id="SSF51735">
    <property type="entry name" value="NAD(P)-binding Rossmann-fold domains"/>
    <property type="match status" value="1"/>
</dbReference>
<evidence type="ECO:0000256" key="1">
    <source>
        <dbReference type="RuleBase" id="RU000363"/>
    </source>
</evidence>
<dbReference type="AlphaFoldDB" id="A0A6J1EPP4"/>
<evidence type="ECO:0000313" key="3">
    <source>
        <dbReference type="RefSeq" id="XP_022929996.1"/>
    </source>
</evidence>
<dbReference type="PRINTS" id="PR00081">
    <property type="entry name" value="GDHRDH"/>
</dbReference>
<dbReference type="Pfam" id="PF00106">
    <property type="entry name" value="adh_short"/>
    <property type="match status" value="1"/>
</dbReference>
<protein>
    <submittedName>
        <fullName evidence="3">NADPH-dependent pterin aldehyde reductase-like</fullName>
    </submittedName>
</protein>
<comment type="similarity">
    <text evidence="1">Belongs to the short-chain dehydrogenases/reductases (SDR) family.</text>
</comment>
<dbReference type="Gene3D" id="3.40.50.720">
    <property type="entry name" value="NAD(P)-binding Rossmann-like Domain"/>
    <property type="match status" value="1"/>
</dbReference>
<dbReference type="KEGG" id="cmos:111436443"/>
<dbReference type="GO" id="GO:0006760">
    <property type="term" value="P:folic acid-containing compound metabolic process"/>
    <property type="evidence" value="ECO:0007669"/>
    <property type="project" value="TreeGrafter"/>
</dbReference>
<dbReference type="GeneID" id="111436443"/>
<dbReference type="InterPro" id="IPR020904">
    <property type="entry name" value="Sc_DH/Rdtase_CS"/>
</dbReference>
<dbReference type="CDD" id="cd05233">
    <property type="entry name" value="SDR_c"/>
    <property type="match status" value="1"/>
</dbReference>
<dbReference type="GO" id="GO:0005829">
    <property type="term" value="C:cytosol"/>
    <property type="evidence" value="ECO:0007669"/>
    <property type="project" value="TreeGrafter"/>
</dbReference>
<dbReference type="PRINTS" id="PR00080">
    <property type="entry name" value="SDRFAMILY"/>
</dbReference>
<accession>A0A6J1EPP4</accession>
<dbReference type="InterPro" id="IPR036291">
    <property type="entry name" value="NAD(P)-bd_dom_sf"/>
</dbReference>
<dbReference type="PROSITE" id="PS00061">
    <property type="entry name" value="ADH_SHORT"/>
    <property type="match status" value="1"/>
</dbReference>
<dbReference type="RefSeq" id="XP_022929996.1">
    <property type="nucleotide sequence ID" value="XM_023074228.1"/>
</dbReference>
<dbReference type="PANTHER" id="PTHR45267">
    <property type="match status" value="1"/>
</dbReference>